<dbReference type="Gene3D" id="2.60.200.40">
    <property type="match status" value="1"/>
</dbReference>
<dbReference type="EMBL" id="JAFIDN010000001">
    <property type="protein sequence ID" value="MBP3191034.1"/>
    <property type="molecule type" value="Genomic_DNA"/>
</dbReference>
<accession>A0A8J7UVC5</accession>
<name>A0A8J7UVC5_9BACT</name>
<dbReference type="Pfam" id="PF00781">
    <property type="entry name" value="DAGK_cat"/>
    <property type="match status" value="1"/>
</dbReference>
<sequence length="371" mass="41025">MFWYYLTRQARKAISHSSSISVILRPEPVLKSGLFIRLKRRTYSQYRIRKLLKDFEPACTMLFPDSLQKVREMTMEAAGKSRVIIVAGGDGTISTAACSIAGSSTLLGIIPAGSGNDIARSLKIPCNKKKAAGLLRQFLGKGNSRQTGHPDNADISRIAGGSAGPARHGKDFHSRIRDIFAGNVSYWPEKSPKSFNQQDPEQKAQCRFINTLGIGYDGHVAGLANRIRFPAGRFKYMAGILISIFRWRGVQMKVSLGEEVITERLLMTTIANGPFEGGGIQIAPGADPSGRNYTVIMIRDVRKCKRIWLLLRIMIYGADNHPDIIIRRSCNVRIQTSDPVPFHADGEVFKDLTSDVHAVKDGKSVRIITPL</sequence>
<proteinExistence type="predicted"/>
<dbReference type="Gene3D" id="3.40.50.10330">
    <property type="entry name" value="Probable inorganic polyphosphate/atp-NAD kinase, domain 1"/>
    <property type="match status" value="1"/>
</dbReference>
<dbReference type="SMART" id="SM00046">
    <property type="entry name" value="DAGKc"/>
    <property type="match status" value="1"/>
</dbReference>
<dbReference type="Proteomes" id="UP000673975">
    <property type="component" value="Unassembled WGS sequence"/>
</dbReference>
<dbReference type="GO" id="GO:0016301">
    <property type="term" value="F:kinase activity"/>
    <property type="evidence" value="ECO:0007669"/>
    <property type="project" value="UniProtKB-KW"/>
</dbReference>
<dbReference type="AlphaFoldDB" id="A0A8J7UVC5"/>
<dbReference type="InterPro" id="IPR001206">
    <property type="entry name" value="Diacylglycerol_kinase_cat_dom"/>
</dbReference>
<evidence type="ECO:0000256" key="1">
    <source>
        <dbReference type="ARBA" id="ARBA00022679"/>
    </source>
</evidence>
<dbReference type="PANTHER" id="PTHR12358:SF106">
    <property type="entry name" value="LIPID KINASE YEGS"/>
    <property type="match status" value="1"/>
</dbReference>
<protein>
    <recommendedName>
        <fullName evidence="5">DAGKc domain-containing protein</fullName>
    </recommendedName>
</protein>
<keyword evidence="7" id="KW-1185">Reference proteome</keyword>
<feature type="domain" description="DAGKc" evidence="5">
    <location>
        <begin position="70"/>
        <end position="128"/>
    </location>
</feature>
<dbReference type="GO" id="GO:0005886">
    <property type="term" value="C:plasma membrane"/>
    <property type="evidence" value="ECO:0007669"/>
    <property type="project" value="TreeGrafter"/>
</dbReference>
<evidence type="ECO:0000259" key="5">
    <source>
        <dbReference type="PROSITE" id="PS50146"/>
    </source>
</evidence>
<dbReference type="InterPro" id="IPR050187">
    <property type="entry name" value="Lipid_Phosphate_FormReg"/>
</dbReference>
<keyword evidence="1" id="KW-0808">Transferase</keyword>
<reference evidence="6" key="1">
    <citation type="submission" date="2021-02" db="EMBL/GenBank/DDBJ databases">
        <title>Natronogracilivirga saccharolytica gen. nov. sp. nov. a new anaerobic, haloalkiliphilic carbohydrate-fermenting bacterium from soda lake and proposing of Cyclonatronumiaceae fam. nov. in the phylum Balneolaeota.</title>
        <authorList>
            <person name="Zhilina T.N."/>
            <person name="Sorokin D.Y."/>
            <person name="Zavarzina D.G."/>
            <person name="Toshchakov S.V."/>
            <person name="Kublanov I.V."/>
        </authorList>
    </citation>
    <scope>NUCLEOTIDE SEQUENCE</scope>
    <source>
        <strain evidence="6">Z-1702</strain>
    </source>
</reference>
<evidence type="ECO:0000256" key="4">
    <source>
        <dbReference type="ARBA" id="ARBA00022840"/>
    </source>
</evidence>
<evidence type="ECO:0000256" key="2">
    <source>
        <dbReference type="ARBA" id="ARBA00022741"/>
    </source>
</evidence>
<dbReference type="InterPro" id="IPR016064">
    <property type="entry name" value="NAD/diacylglycerol_kinase_sf"/>
</dbReference>
<dbReference type="InterPro" id="IPR017438">
    <property type="entry name" value="ATP-NAD_kinase_N"/>
</dbReference>
<dbReference type="SUPFAM" id="SSF111331">
    <property type="entry name" value="NAD kinase/diacylglycerol kinase-like"/>
    <property type="match status" value="1"/>
</dbReference>
<dbReference type="PANTHER" id="PTHR12358">
    <property type="entry name" value="SPHINGOSINE KINASE"/>
    <property type="match status" value="1"/>
</dbReference>
<keyword evidence="2" id="KW-0547">Nucleotide-binding</keyword>
<evidence type="ECO:0000256" key="3">
    <source>
        <dbReference type="ARBA" id="ARBA00022777"/>
    </source>
</evidence>
<gene>
    <name evidence="6" type="ORF">NATSA_00010</name>
</gene>
<dbReference type="Pfam" id="PF19279">
    <property type="entry name" value="YegS_C"/>
    <property type="match status" value="1"/>
</dbReference>
<comment type="caution">
    <text evidence="6">The sequence shown here is derived from an EMBL/GenBank/DDBJ whole genome shotgun (WGS) entry which is preliminary data.</text>
</comment>
<evidence type="ECO:0000313" key="7">
    <source>
        <dbReference type="Proteomes" id="UP000673975"/>
    </source>
</evidence>
<evidence type="ECO:0000313" key="6">
    <source>
        <dbReference type="EMBL" id="MBP3191034.1"/>
    </source>
</evidence>
<keyword evidence="4" id="KW-0067">ATP-binding</keyword>
<dbReference type="GO" id="GO:0005524">
    <property type="term" value="F:ATP binding"/>
    <property type="evidence" value="ECO:0007669"/>
    <property type="project" value="UniProtKB-KW"/>
</dbReference>
<dbReference type="RefSeq" id="WP_210509275.1">
    <property type="nucleotide sequence ID" value="NZ_JAFIDN010000001.1"/>
</dbReference>
<dbReference type="PROSITE" id="PS50146">
    <property type="entry name" value="DAGK"/>
    <property type="match status" value="1"/>
</dbReference>
<dbReference type="InterPro" id="IPR045540">
    <property type="entry name" value="YegS/DAGK_C"/>
</dbReference>
<organism evidence="6 7">
    <name type="scientific">Natronogracilivirga saccharolytica</name>
    <dbReference type="NCBI Taxonomy" id="2812953"/>
    <lineage>
        <taxon>Bacteria</taxon>
        <taxon>Pseudomonadati</taxon>
        <taxon>Balneolota</taxon>
        <taxon>Balneolia</taxon>
        <taxon>Balneolales</taxon>
        <taxon>Cyclonatronaceae</taxon>
        <taxon>Natronogracilivirga</taxon>
    </lineage>
</organism>
<keyword evidence="3" id="KW-0418">Kinase</keyword>